<feature type="compositionally biased region" description="Basic and acidic residues" evidence="3">
    <location>
        <begin position="241"/>
        <end position="258"/>
    </location>
</feature>
<feature type="compositionally biased region" description="Basic and acidic residues" evidence="3">
    <location>
        <begin position="25"/>
        <end position="116"/>
    </location>
</feature>
<dbReference type="AlphaFoldDB" id="A0A183CBL9"/>
<dbReference type="Gene3D" id="2.40.30.10">
    <property type="entry name" value="Translation factors"/>
    <property type="match status" value="1"/>
</dbReference>
<dbReference type="WBParaSite" id="GPLIN_001027000">
    <property type="protein sequence ID" value="GPLIN_001027000"/>
    <property type="gene ID" value="GPLIN_001027000"/>
</dbReference>
<evidence type="ECO:0000256" key="2">
    <source>
        <dbReference type="ARBA" id="ARBA00023134"/>
    </source>
</evidence>
<feature type="compositionally biased region" description="Basic residues" evidence="3">
    <location>
        <begin position="156"/>
        <end position="169"/>
    </location>
</feature>
<dbReference type="InterPro" id="IPR015760">
    <property type="entry name" value="TIF_IF2"/>
</dbReference>
<feature type="region of interest" description="Disordered" evidence="3">
    <location>
        <begin position="1"/>
        <end position="281"/>
    </location>
</feature>
<dbReference type="GO" id="GO:0003743">
    <property type="term" value="F:translation initiation factor activity"/>
    <property type="evidence" value="ECO:0007669"/>
    <property type="project" value="TreeGrafter"/>
</dbReference>
<keyword evidence="1" id="KW-0547">Nucleotide-binding</keyword>
<dbReference type="Proteomes" id="UP000050741">
    <property type="component" value="Unassembled WGS sequence"/>
</dbReference>
<protein>
    <submittedName>
        <fullName evidence="5">Eukaryotic translation initiation factor 5B</fullName>
    </submittedName>
</protein>
<dbReference type="GO" id="GO:0005739">
    <property type="term" value="C:mitochondrion"/>
    <property type="evidence" value="ECO:0007669"/>
    <property type="project" value="TreeGrafter"/>
</dbReference>
<name>A0A183CBL9_GLOPA</name>
<proteinExistence type="predicted"/>
<accession>A0A183CBL9</accession>
<dbReference type="InterPro" id="IPR009000">
    <property type="entry name" value="Transl_B-barrel_sf"/>
</dbReference>
<organism evidence="4 5">
    <name type="scientific">Globodera pallida</name>
    <name type="common">Potato cyst nematode worm</name>
    <name type="synonym">Heterodera pallida</name>
    <dbReference type="NCBI Taxonomy" id="36090"/>
    <lineage>
        <taxon>Eukaryota</taxon>
        <taxon>Metazoa</taxon>
        <taxon>Ecdysozoa</taxon>
        <taxon>Nematoda</taxon>
        <taxon>Chromadorea</taxon>
        <taxon>Rhabditida</taxon>
        <taxon>Tylenchina</taxon>
        <taxon>Tylenchomorpha</taxon>
        <taxon>Tylenchoidea</taxon>
        <taxon>Heteroderidae</taxon>
        <taxon>Heteroderinae</taxon>
        <taxon>Globodera</taxon>
    </lineage>
</organism>
<dbReference type="PANTHER" id="PTHR43381:SF4">
    <property type="entry name" value="EUKARYOTIC TRANSLATION INITIATION FACTOR 5B"/>
    <property type="match status" value="1"/>
</dbReference>
<keyword evidence="4" id="KW-1185">Reference proteome</keyword>
<feature type="compositionally biased region" description="Polar residues" evidence="3">
    <location>
        <begin position="134"/>
        <end position="147"/>
    </location>
</feature>
<feature type="compositionally biased region" description="Basic and acidic residues" evidence="3">
    <location>
        <begin position="170"/>
        <end position="179"/>
    </location>
</feature>
<reference evidence="5" key="2">
    <citation type="submission" date="2016-06" db="UniProtKB">
        <authorList>
            <consortium name="WormBaseParasite"/>
        </authorList>
    </citation>
    <scope>IDENTIFICATION</scope>
</reference>
<evidence type="ECO:0000256" key="3">
    <source>
        <dbReference type="SAM" id="MobiDB-lite"/>
    </source>
</evidence>
<dbReference type="InterPro" id="IPR027417">
    <property type="entry name" value="P-loop_NTPase"/>
</dbReference>
<feature type="compositionally biased region" description="Acidic residues" evidence="3">
    <location>
        <begin position="264"/>
        <end position="274"/>
    </location>
</feature>
<reference evidence="4" key="1">
    <citation type="submission" date="2014-05" db="EMBL/GenBank/DDBJ databases">
        <title>The genome and life-stage specific transcriptomes of Globodera pallida elucidate key aspects of plant parasitism by a cyst nematode.</title>
        <authorList>
            <person name="Cotton J.A."/>
            <person name="Lilley C.J."/>
            <person name="Jones L.M."/>
            <person name="Kikuchi T."/>
            <person name="Reid A.J."/>
            <person name="Thorpe P."/>
            <person name="Tsai I.J."/>
            <person name="Beasley H."/>
            <person name="Blok V."/>
            <person name="Cock P.J.A."/>
            <person name="Van den Akker S.E."/>
            <person name="Holroyd N."/>
            <person name="Hunt M."/>
            <person name="Mantelin S."/>
            <person name="Naghra H."/>
            <person name="Pain A."/>
            <person name="Palomares-Rius J.E."/>
            <person name="Zarowiecki M."/>
            <person name="Berriman M."/>
            <person name="Jones J.T."/>
            <person name="Urwin P.E."/>
        </authorList>
    </citation>
    <scope>NUCLEOTIDE SEQUENCE [LARGE SCALE GENOMIC DNA]</scope>
    <source>
        <strain evidence="4">Lindley</strain>
    </source>
</reference>
<dbReference type="SUPFAM" id="SSF50447">
    <property type="entry name" value="Translation proteins"/>
    <property type="match status" value="1"/>
</dbReference>
<evidence type="ECO:0000313" key="4">
    <source>
        <dbReference type="Proteomes" id="UP000050741"/>
    </source>
</evidence>
<evidence type="ECO:0000256" key="1">
    <source>
        <dbReference type="ARBA" id="ARBA00022741"/>
    </source>
</evidence>
<dbReference type="GO" id="GO:0005525">
    <property type="term" value="F:GTP binding"/>
    <property type="evidence" value="ECO:0007669"/>
    <property type="project" value="UniProtKB-KW"/>
</dbReference>
<feature type="compositionally biased region" description="Basic and acidic residues" evidence="3">
    <location>
        <begin position="211"/>
        <end position="220"/>
    </location>
</feature>
<evidence type="ECO:0000313" key="5">
    <source>
        <dbReference type="WBParaSite" id="GPLIN_001027000"/>
    </source>
</evidence>
<dbReference type="SUPFAM" id="SSF52540">
    <property type="entry name" value="P-loop containing nucleoside triphosphate hydrolases"/>
    <property type="match status" value="1"/>
</dbReference>
<feature type="compositionally biased region" description="Acidic residues" evidence="3">
    <location>
        <begin position="186"/>
        <end position="210"/>
    </location>
</feature>
<dbReference type="PANTHER" id="PTHR43381">
    <property type="entry name" value="TRANSLATION INITIATION FACTOR IF-2-RELATED"/>
    <property type="match status" value="1"/>
</dbReference>
<keyword evidence="2" id="KW-0342">GTP-binding</keyword>
<sequence length="470" mass="53867">MEETEVLGQSESKEDKAKKKKDKKKEKEKEKKEKEKEKEKKEGGAKKKNKQAELIKELLKKRQEQEDEQKRQQEEEERRLEEQQRQKEEQERLAQEKKEEAKRRKAEQILKQKKEGTFLTKKQKQERAKAQRLFENQSIIAPTVSLQNDEETQVQKPKKPFYGKKKPQKKVGDEAKEEVADVQGAEGDEVEDEHEEEEDAAEEGEEEVVENWEKIAEDTAKQQSEVESVPGTLEVSSAAAAHREKPVPVDIERGKEEESSSDTSSEEDEEEEADSLSAALTVTKETREELFARVRAKIAKRKELANAKRSVDNLRSPVICVLGHVDTGKTKMLDTIRRSNVQEGEAGGITQQIGATRVPAQAIKERCKMVKNVILLGTVSSIERNHEQVELAKAGDEVCIKIENTTGDAPRLYGRHFSHEDVLISKITRESIDVCKNYFRDDLTKSDWALVIQLKKMLRKLLNCIKQFNL</sequence>